<feature type="transmembrane region" description="Helical" evidence="11">
    <location>
        <begin position="791"/>
        <end position="811"/>
    </location>
</feature>
<dbReference type="InterPro" id="IPR017871">
    <property type="entry name" value="ABC_transporter-like_CS"/>
</dbReference>
<feature type="transmembrane region" description="Helical" evidence="11">
    <location>
        <begin position="569"/>
        <end position="589"/>
    </location>
</feature>
<keyword evidence="4 11" id="KW-0812">Transmembrane</keyword>
<dbReference type="InterPro" id="IPR043926">
    <property type="entry name" value="ABCG_dom"/>
</dbReference>
<dbReference type="CDD" id="cd03233">
    <property type="entry name" value="ABCG_PDR_domain1"/>
    <property type="match status" value="1"/>
</dbReference>
<keyword evidence="14" id="KW-1185">Reference proteome</keyword>
<comment type="similarity">
    <text evidence="2">Belongs to the ABC transporter superfamily. ABCG family. PDR (TC 3.A.1.205) subfamily.</text>
</comment>
<dbReference type="GO" id="GO:0005524">
    <property type="term" value="F:ATP binding"/>
    <property type="evidence" value="ECO:0007669"/>
    <property type="project" value="UniProtKB-KW"/>
</dbReference>
<evidence type="ECO:0000259" key="12">
    <source>
        <dbReference type="PROSITE" id="PS50893"/>
    </source>
</evidence>
<dbReference type="Pfam" id="PF14510">
    <property type="entry name" value="ABC_trans_N"/>
    <property type="match status" value="1"/>
</dbReference>
<keyword evidence="8 11" id="KW-1133">Transmembrane helix</keyword>
<comment type="subcellular location">
    <subcellularLocation>
        <location evidence="1">Membrane</location>
        <topology evidence="1">Multi-pass membrane protein</topology>
    </subcellularLocation>
</comment>
<gene>
    <name evidence="13" type="ORF">DLAC_08153</name>
</gene>
<sequence length="1492" mass="169611">MDQSNNDDLPPNLDIGIEMNIVSSSSSSTKNNNNYNNNNNNLIEFTVSGADDLKIPDYKNLPSVTSPNSFDGLSSISSINEDLYKDLKNLEESFNKVTIELEGESRKLSQSTIKDVEKADSEEFKLRKYFENSLRMQMDNGHKVKRMGVSLKNLTVVGQGAESSVIADVLTPFKALANLFNPFYWRTKTSTFDILHDINGFIEDGKMLLVLGRPGSGCSTLLRIISNQRDSYVAVNGDVKYGNIPAEKWAQYRGEAIYTPEEDIHHPTLTVHQTLDFALKLKTPGKLLPDETKTNFREKIYDLLVNMFGLVKQRDTMVGNEFLRGLSGGERKRATIAEAMVSGASITCFDASTRGLDAASALDYAKSLRIMSDTLKKTTIASFYQASDSIYSLFDKVMILDKGRCIYFGPTTMAKQYFLDLGFHCEERKSIPDFITGVTNPQERIIREDFKDKKVPETSADLEEAWKQSPLYHQALEQQKSYEDLVEQEQPSKSFIEQVLNQTSKTSFKRSNSPYTASFFHQVWALTQRQFQLVYGNKFTIYSRFATVFVQSWIFGSVYFNQALDTSGLFTRGGAVFSSVIFCCILTQGELHSTFFGRRILQKHISYALYRPSAHFLAQVIIDIPLSILQCTLHAIIAYFMYGFDYNAGKFFIFLFTLVGVSLASASLFRAFGNYTPSLFIGQNLMNVVFIFMVNYVSYSIPYDKMKPYFKWFTWVNPLGYAFKAILENEFKDQQFSCQQSAIPYGPGYTDDMHRVCPIPGSVEGVLFVSGPAYIETEFQMDVSDRTMNVFLVYVLWLFYIGLNIIAVEYLDWTGGGYTHKVYKKGKAPKINDVEEEKNINKTVQEATSKMKENLSIKGGIFTWKNIKYTVPVKEGTRLLLDDVQGWIKPGQMTALMGSSGAGKTTLLDVLAKRKTMGTIEGESYLNGKPLAIDFERITGYVEQMDVHNPGLTVREALRFSAKLRQEPEVPVSEKYDYVEKVLEMMEMKHLGDALVGSLETGIGISVEERKRLTIGLELVARPHILFLDEPTSGLDAQSSYNIIKFIRKLADAGMPLVCTIHQPSPVLFEHFDRILLLARGGKTVYFGDIGEKSSTLINYFQRNGARKALESENPAEYILEAIGAGVHGNTDVDWPEVWKQSPEFQSVTQELTQPTLYQENNAELNANQAPREFSRGFAYQFVELYKKLNLIWWRDPFYTFGTWFQMATSGLIVGFTFWQLEDSSSDLVLRTFFIWEGCILGVLLIYSALPQFFLQKEYFKRDFASKYYSWHSFAMSIVAVELPYIIVSCTIFFFCTYWTAGVEWDNSTNFYHWIMLCMFGIYTVSFGQALGAMCVNLAISIAILPVMLIYLFLFSGVQVPEMSFPTFWRKWAYHLDPTRYFTEGLVTNILQHTTVTCRQEDLVQFTPPVNQTCQSYTSDFISQSPGYVISLNDQGTSCGYCVYKNGADFYENVLGWDASYKWRNFGILAAYFGFNILLILVFVYLTRKSAR</sequence>
<dbReference type="EMBL" id="LODT01000035">
    <property type="protein sequence ID" value="KYQ91227.1"/>
    <property type="molecule type" value="Genomic_DNA"/>
</dbReference>
<feature type="coiled-coil region" evidence="10">
    <location>
        <begin position="80"/>
        <end position="107"/>
    </location>
</feature>
<evidence type="ECO:0000256" key="1">
    <source>
        <dbReference type="ARBA" id="ARBA00004141"/>
    </source>
</evidence>
<evidence type="ECO:0000313" key="13">
    <source>
        <dbReference type="EMBL" id="KYQ91227.1"/>
    </source>
</evidence>
<feature type="transmembrane region" description="Helical" evidence="11">
    <location>
        <begin position="1466"/>
        <end position="1486"/>
    </location>
</feature>
<organism evidence="13 14">
    <name type="scientific">Tieghemostelium lacteum</name>
    <name type="common">Slime mold</name>
    <name type="synonym">Dictyostelium lacteum</name>
    <dbReference type="NCBI Taxonomy" id="361077"/>
    <lineage>
        <taxon>Eukaryota</taxon>
        <taxon>Amoebozoa</taxon>
        <taxon>Evosea</taxon>
        <taxon>Eumycetozoa</taxon>
        <taxon>Dictyostelia</taxon>
        <taxon>Dictyosteliales</taxon>
        <taxon>Raperosteliaceae</taxon>
        <taxon>Tieghemostelium</taxon>
    </lineage>
</organism>
<dbReference type="InterPro" id="IPR013525">
    <property type="entry name" value="ABC2_TM"/>
</dbReference>
<dbReference type="Pfam" id="PF01061">
    <property type="entry name" value="ABC2_membrane"/>
    <property type="match status" value="2"/>
</dbReference>
<evidence type="ECO:0000256" key="4">
    <source>
        <dbReference type="ARBA" id="ARBA00022692"/>
    </source>
</evidence>
<dbReference type="InterPro" id="IPR003439">
    <property type="entry name" value="ABC_transporter-like_ATP-bd"/>
</dbReference>
<dbReference type="PROSITE" id="PS00211">
    <property type="entry name" value="ABC_TRANSPORTER_1"/>
    <property type="match status" value="1"/>
</dbReference>
<dbReference type="FunCoup" id="A0A151ZBA2">
    <property type="interactions" value="2"/>
</dbReference>
<dbReference type="STRING" id="361077.A0A151ZBA2"/>
<dbReference type="InterPro" id="IPR027417">
    <property type="entry name" value="P-loop_NTPase"/>
</dbReference>
<evidence type="ECO:0000313" key="14">
    <source>
        <dbReference type="Proteomes" id="UP000076078"/>
    </source>
</evidence>
<keyword evidence="6" id="KW-0547">Nucleotide-binding</keyword>
<dbReference type="GO" id="GO:0016020">
    <property type="term" value="C:membrane"/>
    <property type="evidence" value="ECO:0007669"/>
    <property type="project" value="UniProtKB-SubCell"/>
</dbReference>
<feature type="transmembrane region" description="Helical" evidence="11">
    <location>
        <begin position="616"/>
        <end position="640"/>
    </location>
</feature>
<dbReference type="SMART" id="SM00382">
    <property type="entry name" value="AAA"/>
    <property type="match status" value="2"/>
</dbReference>
<proteinExistence type="inferred from homology"/>
<feature type="domain" description="ABC transporter" evidence="12">
    <location>
        <begin position="862"/>
        <end position="1106"/>
    </location>
</feature>
<evidence type="ECO:0000256" key="2">
    <source>
        <dbReference type="ARBA" id="ARBA00006012"/>
    </source>
</evidence>
<feature type="transmembrane region" description="Helical" evidence="11">
    <location>
        <begin position="1198"/>
        <end position="1221"/>
    </location>
</feature>
<evidence type="ECO:0000256" key="10">
    <source>
        <dbReference type="SAM" id="Coils"/>
    </source>
</evidence>
<keyword evidence="3" id="KW-0813">Transport</keyword>
<dbReference type="Gene3D" id="3.40.50.300">
    <property type="entry name" value="P-loop containing nucleotide triphosphate hydrolases"/>
    <property type="match status" value="2"/>
</dbReference>
<dbReference type="SUPFAM" id="SSF52540">
    <property type="entry name" value="P-loop containing nucleoside triphosphate hydrolases"/>
    <property type="match status" value="2"/>
</dbReference>
<dbReference type="PROSITE" id="PS50893">
    <property type="entry name" value="ABC_TRANSPORTER_2"/>
    <property type="match status" value="2"/>
</dbReference>
<dbReference type="Proteomes" id="UP000076078">
    <property type="component" value="Unassembled WGS sequence"/>
</dbReference>
<dbReference type="Pfam" id="PF00005">
    <property type="entry name" value="ABC_tran"/>
    <property type="match status" value="2"/>
</dbReference>
<evidence type="ECO:0000256" key="8">
    <source>
        <dbReference type="ARBA" id="ARBA00022989"/>
    </source>
</evidence>
<feature type="domain" description="ABC transporter" evidence="12">
    <location>
        <begin position="177"/>
        <end position="427"/>
    </location>
</feature>
<comment type="caution">
    <text evidence="13">The sequence shown here is derived from an EMBL/GenBank/DDBJ whole genome shotgun (WGS) entry which is preliminary data.</text>
</comment>
<evidence type="ECO:0000256" key="6">
    <source>
        <dbReference type="ARBA" id="ARBA00022741"/>
    </source>
</evidence>
<keyword evidence="10" id="KW-0175">Coiled coil</keyword>
<dbReference type="FunFam" id="3.40.50.300:FF:000054">
    <property type="entry name" value="ABC multidrug transporter atrF"/>
    <property type="match status" value="1"/>
</dbReference>
<dbReference type="OrthoDB" id="245989at2759"/>
<feature type="transmembrane region" description="Helical" evidence="11">
    <location>
        <begin position="1312"/>
        <end position="1331"/>
    </location>
</feature>
<feature type="transmembrane region" description="Helical" evidence="11">
    <location>
        <begin position="678"/>
        <end position="697"/>
    </location>
</feature>
<dbReference type="GO" id="GO:0140359">
    <property type="term" value="F:ABC-type transporter activity"/>
    <property type="evidence" value="ECO:0007669"/>
    <property type="project" value="InterPro"/>
</dbReference>
<feature type="transmembrane region" description="Helical" evidence="11">
    <location>
        <begin position="1338"/>
        <end position="1358"/>
    </location>
</feature>
<evidence type="ECO:0000256" key="5">
    <source>
        <dbReference type="ARBA" id="ARBA00022737"/>
    </source>
</evidence>
<keyword evidence="5" id="KW-0677">Repeat</keyword>
<evidence type="ECO:0000256" key="9">
    <source>
        <dbReference type="ARBA" id="ARBA00023136"/>
    </source>
</evidence>
<dbReference type="InterPro" id="IPR034003">
    <property type="entry name" value="ABCG_PDR_2"/>
</dbReference>
<protein>
    <submittedName>
        <fullName evidence="13">ABC transporter G family protein</fullName>
    </submittedName>
</protein>
<dbReference type="InterPro" id="IPR034001">
    <property type="entry name" value="ABCG_PDR_1"/>
</dbReference>
<dbReference type="InterPro" id="IPR010929">
    <property type="entry name" value="PDR_CDR_ABC"/>
</dbReference>
<evidence type="ECO:0000256" key="7">
    <source>
        <dbReference type="ARBA" id="ARBA00022840"/>
    </source>
</evidence>
<accession>A0A151ZBA2</accession>
<name>A0A151ZBA2_TIELA</name>
<dbReference type="GO" id="GO:0016887">
    <property type="term" value="F:ATP hydrolysis activity"/>
    <property type="evidence" value="ECO:0007669"/>
    <property type="project" value="InterPro"/>
</dbReference>
<evidence type="ECO:0000256" key="3">
    <source>
        <dbReference type="ARBA" id="ARBA00022448"/>
    </source>
</evidence>
<feature type="transmembrane region" description="Helical" evidence="11">
    <location>
        <begin position="1233"/>
        <end position="1254"/>
    </location>
</feature>
<dbReference type="OMA" id="PEVEICF"/>
<dbReference type="InterPro" id="IPR003593">
    <property type="entry name" value="AAA+_ATPase"/>
</dbReference>
<dbReference type="Pfam" id="PF19055">
    <property type="entry name" value="ABC2_membrane_7"/>
    <property type="match status" value="2"/>
</dbReference>
<dbReference type="InterPro" id="IPR029481">
    <property type="entry name" value="ABC_trans_N"/>
</dbReference>
<keyword evidence="7" id="KW-0067">ATP-binding</keyword>
<feature type="transmembrane region" description="Helical" evidence="11">
    <location>
        <begin position="541"/>
        <end position="560"/>
    </location>
</feature>
<feature type="transmembrane region" description="Helical" evidence="11">
    <location>
        <begin position="1274"/>
        <end position="1300"/>
    </location>
</feature>
<feature type="transmembrane region" description="Helical" evidence="11">
    <location>
        <begin position="652"/>
        <end position="672"/>
    </location>
</feature>
<keyword evidence="9 11" id="KW-0472">Membrane</keyword>
<dbReference type="InParanoid" id="A0A151ZBA2"/>
<dbReference type="Pfam" id="PF06422">
    <property type="entry name" value="PDR_CDR"/>
    <property type="match status" value="1"/>
</dbReference>
<dbReference type="CDD" id="cd03232">
    <property type="entry name" value="ABCG_PDR_domain2"/>
    <property type="match status" value="1"/>
</dbReference>
<evidence type="ECO:0000256" key="11">
    <source>
        <dbReference type="SAM" id="Phobius"/>
    </source>
</evidence>
<reference evidence="13 14" key="1">
    <citation type="submission" date="2015-12" db="EMBL/GenBank/DDBJ databases">
        <title>Dictyostelia acquired genes for synthesis and detection of signals that induce cell-type specialization by lateral gene transfer from prokaryotes.</title>
        <authorList>
            <person name="Gloeckner G."/>
            <person name="Schaap P."/>
        </authorList>
    </citation>
    <scope>NUCLEOTIDE SEQUENCE [LARGE SCALE GENOMIC DNA]</scope>
    <source>
        <strain evidence="13 14">TK</strain>
    </source>
</reference>
<dbReference type="GO" id="GO:0030587">
    <property type="term" value="P:sorocarp development"/>
    <property type="evidence" value="ECO:0007669"/>
    <property type="project" value="UniProtKB-ARBA"/>
</dbReference>
<dbReference type="PANTHER" id="PTHR19241">
    <property type="entry name" value="ATP-BINDING CASSETTE TRANSPORTER"/>
    <property type="match status" value="1"/>
</dbReference>